<feature type="region of interest" description="Disordered" evidence="1">
    <location>
        <begin position="324"/>
        <end position="358"/>
    </location>
</feature>
<accession>A0A6N2LF70</accession>
<feature type="region of interest" description="Disordered" evidence="1">
    <location>
        <begin position="145"/>
        <end position="166"/>
    </location>
</feature>
<sequence length="590" mass="65864">MATPLGTWTRLDSFSKRKIKDRLLERQFTRSNVARSVGYTAKEARSVTGDGSFVTIDNKKDERNAGATFGSAISTENFGDSTRKYRREYDRYTSLPFRNRHKTNRTLISKEQFVVSLSEVGGLAEDARVVRSNMVENNQDAGIECRTDVPTNHHEHSFPTRRRSSDYVNSARRYGLGQELMEDNGFQKPSTKYTDMFHSNSPQSFNKPILEETFLVSDHLQQSSAILVELQNSQYYRQPIFQAIKPQMKRQDGFANFKDKKQNKNSHLLMGQLLKVSKGIIMNDISAGKGDDLQIPEVIPFIDFKRRRKAQKIVSAANTRSTENIGLSGQQHKRRKLLRPKFNGNGSSGNVNIGSQDNTSRMTQNVELPDMTLHIDLEDNNTGFQGCSDCEGNEKVANCVVTPSIANGDNKEALQDVGPVSSEYNSNIENSLPSMNSEADGIIKCVLDHDGGIGNISGNVKDENRSFHHGGNEKLPDNAEVANRSYPTTGENALDIMLSNRMDYNCGSEKAFKEVGNVEESKQQLFLQSVGEQCKASIKTVSYSNTKESAELYEQDDKRVEIIAAAASKDCKVVAEREDSGNGNHESHSH</sequence>
<organism evidence="2">
    <name type="scientific">Salix viminalis</name>
    <name type="common">Common osier</name>
    <name type="synonym">Basket willow</name>
    <dbReference type="NCBI Taxonomy" id="40686"/>
    <lineage>
        <taxon>Eukaryota</taxon>
        <taxon>Viridiplantae</taxon>
        <taxon>Streptophyta</taxon>
        <taxon>Embryophyta</taxon>
        <taxon>Tracheophyta</taxon>
        <taxon>Spermatophyta</taxon>
        <taxon>Magnoliopsida</taxon>
        <taxon>eudicotyledons</taxon>
        <taxon>Gunneridae</taxon>
        <taxon>Pentapetalae</taxon>
        <taxon>rosids</taxon>
        <taxon>fabids</taxon>
        <taxon>Malpighiales</taxon>
        <taxon>Salicaceae</taxon>
        <taxon>Saliceae</taxon>
        <taxon>Salix</taxon>
    </lineage>
</organism>
<gene>
    <name evidence="2" type="ORF">SVIM_LOCUS216833</name>
</gene>
<dbReference type="EMBL" id="CAADRP010001502">
    <property type="protein sequence ID" value="VFU39195.1"/>
    <property type="molecule type" value="Genomic_DNA"/>
</dbReference>
<feature type="compositionally biased region" description="Basic and acidic residues" evidence="1">
    <location>
        <begin position="145"/>
        <end position="158"/>
    </location>
</feature>
<name>A0A6N2LF70_SALVM</name>
<dbReference type="AlphaFoldDB" id="A0A6N2LF70"/>
<reference evidence="2" key="1">
    <citation type="submission" date="2019-03" db="EMBL/GenBank/DDBJ databases">
        <authorList>
            <person name="Mank J."/>
            <person name="Almeida P."/>
        </authorList>
    </citation>
    <scope>NUCLEOTIDE SEQUENCE</scope>
    <source>
        <strain evidence="2">78183</strain>
    </source>
</reference>
<evidence type="ECO:0000256" key="1">
    <source>
        <dbReference type="SAM" id="MobiDB-lite"/>
    </source>
</evidence>
<feature type="compositionally biased region" description="Low complexity" evidence="1">
    <location>
        <begin position="343"/>
        <end position="355"/>
    </location>
</feature>
<proteinExistence type="predicted"/>
<evidence type="ECO:0000313" key="2">
    <source>
        <dbReference type="EMBL" id="VFU39195.1"/>
    </source>
</evidence>
<protein>
    <submittedName>
        <fullName evidence="2">Uncharacterized protein</fullName>
    </submittedName>
</protein>